<protein>
    <submittedName>
        <fullName evidence="1">Uncharacterized protein</fullName>
    </submittedName>
</protein>
<reference evidence="1" key="1">
    <citation type="journal article" date="2015" name="Nature">
        <title>Complex archaea that bridge the gap between prokaryotes and eukaryotes.</title>
        <authorList>
            <person name="Spang A."/>
            <person name="Saw J.H."/>
            <person name="Jorgensen S.L."/>
            <person name="Zaremba-Niedzwiedzka K."/>
            <person name="Martijn J."/>
            <person name="Lind A.E."/>
            <person name="van Eijk R."/>
            <person name="Schleper C."/>
            <person name="Guy L."/>
            <person name="Ettema T.J."/>
        </authorList>
    </citation>
    <scope>NUCLEOTIDE SEQUENCE</scope>
</reference>
<gene>
    <name evidence="1" type="ORF">LCGC14_2124800</name>
</gene>
<evidence type="ECO:0000313" key="1">
    <source>
        <dbReference type="EMBL" id="KKL68455.1"/>
    </source>
</evidence>
<dbReference type="AlphaFoldDB" id="A0A0F9GGA0"/>
<accession>A0A0F9GGA0</accession>
<organism evidence="1">
    <name type="scientific">marine sediment metagenome</name>
    <dbReference type="NCBI Taxonomy" id="412755"/>
    <lineage>
        <taxon>unclassified sequences</taxon>
        <taxon>metagenomes</taxon>
        <taxon>ecological metagenomes</taxon>
    </lineage>
</organism>
<dbReference type="EMBL" id="LAZR01026525">
    <property type="protein sequence ID" value="KKL68455.1"/>
    <property type="molecule type" value="Genomic_DNA"/>
</dbReference>
<sequence>MTAVDMKDWIQNRAEELAIDLTGHEFGDLGPSIQLMLYMKAEEDWVDYYSGLIDHIYEREKERRLRY</sequence>
<comment type="caution">
    <text evidence="1">The sequence shown here is derived from an EMBL/GenBank/DDBJ whole genome shotgun (WGS) entry which is preliminary data.</text>
</comment>
<name>A0A0F9GGA0_9ZZZZ</name>
<proteinExistence type="predicted"/>